<dbReference type="GO" id="GO:0032389">
    <property type="term" value="C:MutLalpha complex"/>
    <property type="evidence" value="ECO:0007669"/>
    <property type="project" value="TreeGrafter"/>
</dbReference>
<dbReference type="PANTHER" id="PTHR10073:SF52">
    <property type="entry name" value="MISMATCH REPAIR ENDONUCLEASE PMS2"/>
    <property type="match status" value="1"/>
</dbReference>
<dbReference type="GO" id="GO:0005524">
    <property type="term" value="F:ATP binding"/>
    <property type="evidence" value="ECO:0007669"/>
    <property type="project" value="InterPro"/>
</dbReference>
<dbReference type="Pfam" id="PF08676">
    <property type="entry name" value="MutL_C"/>
    <property type="match status" value="1"/>
</dbReference>
<dbReference type="InterPro" id="IPR037198">
    <property type="entry name" value="MutL_C_sf"/>
</dbReference>
<dbReference type="SMART" id="SM00853">
    <property type="entry name" value="MutL_C"/>
    <property type="match status" value="1"/>
</dbReference>
<evidence type="ECO:0000313" key="2">
    <source>
        <dbReference type="EMBL" id="CAF1683481.1"/>
    </source>
</evidence>
<evidence type="ECO:0000313" key="3">
    <source>
        <dbReference type="Proteomes" id="UP000663828"/>
    </source>
</evidence>
<feature type="non-terminal residue" evidence="2">
    <location>
        <position position="177"/>
    </location>
</feature>
<dbReference type="PANTHER" id="PTHR10073">
    <property type="entry name" value="DNA MISMATCH REPAIR PROTEIN MLH, PMS, MUTL"/>
    <property type="match status" value="1"/>
</dbReference>
<dbReference type="Gene3D" id="3.30.1370.100">
    <property type="entry name" value="MutL, C-terminal domain, regulatory subdomain"/>
    <property type="match status" value="1"/>
</dbReference>
<dbReference type="SUPFAM" id="SSF118116">
    <property type="entry name" value="DNA mismatch repair protein MutL"/>
    <property type="match status" value="1"/>
</dbReference>
<keyword evidence="3" id="KW-1185">Reference proteome</keyword>
<protein>
    <recommendedName>
        <fullName evidence="1">MutL C-terminal dimerisation domain-containing protein</fullName>
    </recommendedName>
</protein>
<dbReference type="FunFam" id="3.30.1370.100:FF:000001">
    <property type="entry name" value="Mismatch repair endonuclease pms1, putative"/>
    <property type="match status" value="1"/>
</dbReference>
<feature type="domain" description="MutL C-terminal dimerisation" evidence="1">
    <location>
        <begin position="1"/>
        <end position="128"/>
    </location>
</feature>
<dbReference type="Gene3D" id="3.30.1540.20">
    <property type="entry name" value="MutL, C-terminal domain, dimerisation subdomain"/>
    <property type="match status" value="1"/>
</dbReference>
<dbReference type="InterPro" id="IPR038973">
    <property type="entry name" value="MutL/Mlh/Pms-like"/>
</dbReference>
<dbReference type="GO" id="GO:0140664">
    <property type="term" value="F:ATP-dependent DNA damage sensor activity"/>
    <property type="evidence" value="ECO:0007669"/>
    <property type="project" value="InterPro"/>
</dbReference>
<dbReference type="Proteomes" id="UP000663828">
    <property type="component" value="Unassembled WGS sequence"/>
</dbReference>
<proteinExistence type="predicted"/>
<dbReference type="InterPro" id="IPR042120">
    <property type="entry name" value="MutL_C_dimsub"/>
</dbReference>
<gene>
    <name evidence="2" type="ORF">XAT740_LOCUS61210</name>
</gene>
<dbReference type="AlphaFoldDB" id="A0A816H711"/>
<dbReference type="GO" id="GO:0006298">
    <property type="term" value="P:mismatch repair"/>
    <property type="evidence" value="ECO:0007669"/>
    <property type="project" value="InterPro"/>
</dbReference>
<accession>A0A816H711</accession>
<name>A0A816H711_ADIRI</name>
<dbReference type="InterPro" id="IPR042121">
    <property type="entry name" value="MutL_C_regsub"/>
</dbReference>
<organism evidence="2 3">
    <name type="scientific">Adineta ricciae</name>
    <name type="common">Rotifer</name>
    <dbReference type="NCBI Taxonomy" id="249248"/>
    <lineage>
        <taxon>Eukaryota</taxon>
        <taxon>Metazoa</taxon>
        <taxon>Spiralia</taxon>
        <taxon>Gnathifera</taxon>
        <taxon>Rotifera</taxon>
        <taxon>Eurotatoria</taxon>
        <taxon>Bdelloidea</taxon>
        <taxon>Adinetida</taxon>
        <taxon>Adinetidae</taxon>
        <taxon>Adineta</taxon>
    </lineage>
</organism>
<evidence type="ECO:0000259" key="1">
    <source>
        <dbReference type="SMART" id="SM00853"/>
    </source>
</evidence>
<dbReference type="GO" id="GO:0016887">
    <property type="term" value="F:ATP hydrolysis activity"/>
    <property type="evidence" value="ECO:0007669"/>
    <property type="project" value="InterPro"/>
</dbReference>
<reference evidence="2" key="1">
    <citation type="submission" date="2021-02" db="EMBL/GenBank/DDBJ databases">
        <authorList>
            <person name="Nowell W R."/>
        </authorList>
    </citation>
    <scope>NUCLEOTIDE SEQUENCE</scope>
</reference>
<dbReference type="InterPro" id="IPR014790">
    <property type="entry name" value="MutL_C"/>
</dbReference>
<dbReference type="EMBL" id="CAJNOR010015863">
    <property type="protein sequence ID" value="CAF1683481.1"/>
    <property type="molecule type" value="Genomic_DNA"/>
</dbReference>
<sequence length="177" mass="20464">DEIYNFHRLYEQTTVSRQPLLLPKPIPLDPSRQVLLQQHLDLFNRLGFEIEIDENEPRIDRRCRVLSYPTVSGAHSCVFGVDEIDEILSHLSDTSQQARQEEHYESSRLRKVFASKACRMSIMIGTDLTQKQMISVVRHLAQLAKPWNCPHGRPTIRHVSNLSEATKGFLTDDYHSI</sequence>
<comment type="caution">
    <text evidence="2">The sequence shown here is derived from an EMBL/GenBank/DDBJ whole genome shotgun (WGS) entry which is preliminary data.</text>
</comment>